<name>A0ABS5BLC0_9BACT</name>
<dbReference type="SUPFAM" id="SSF52777">
    <property type="entry name" value="CoA-dependent acyltransferases"/>
    <property type="match status" value="1"/>
</dbReference>
<dbReference type="EMBL" id="JAGKQQ010000001">
    <property type="protein sequence ID" value="MBP3954110.1"/>
    <property type="molecule type" value="Genomic_DNA"/>
</dbReference>
<organism evidence="1 2">
    <name type="scientific">Gemmata palustris</name>
    <dbReference type="NCBI Taxonomy" id="2822762"/>
    <lineage>
        <taxon>Bacteria</taxon>
        <taxon>Pseudomonadati</taxon>
        <taxon>Planctomycetota</taxon>
        <taxon>Planctomycetia</taxon>
        <taxon>Gemmatales</taxon>
        <taxon>Gemmataceae</taxon>
        <taxon>Gemmata</taxon>
    </lineage>
</organism>
<dbReference type="Gene3D" id="3.30.559.10">
    <property type="entry name" value="Chloramphenicol acetyltransferase-like domain"/>
    <property type="match status" value="1"/>
</dbReference>
<gene>
    <name evidence="1" type="ORF">J8F10_02210</name>
</gene>
<evidence type="ECO:0000313" key="2">
    <source>
        <dbReference type="Proteomes" id="UP000676565"/>
    </source>
</evidence>
<evidence type="ECO:0008006" key="3">
    <source>
        <dbReference type="Google" id="ProtNLM"/>
    </source>
</evidence>
<dbReference type="Proteomes" id="UP000676565">
    <property type="component" value="Unassembled WGS sequence"/>
</dbReference>
<dbReference type="RefSeq" id="WP_210652256.1">
    <property type="nucleotide sequence ID" value="NZ_JAGKQQ010000001.1"/>
</dbReference>
<dbReference type="InterPro" id="IPR023213">
    <property type="entry name" value="CAT-like_dom_sf"/>
</dbReference>
<sequence length="89" mass="9582">MGTFGVSVYSALGAESLHPLSPLTATLNYGVIGPDGRVPVRIVYDHRALDGGTVARTLARLEEVLNGDIYRELASYIERDSMDCRAEAA</sequence>
<comment type="caution">
    <text evidence="1">The sequence shown here is derived from an EMBL/GenBank/DDBJ whole genome shotgun (WGS) entry which is preliminary data.</text>
</comment>
<accession>A0ABS5BLC0</accession>
<proteinExistence type="predicted"/>
<protein>
    <recommendedName>
        <fullName evidence="3">2-oxoacid dehydrogenase acyltransferase catalytic domain-containing protein</fullName>
    </recommendedName>
</protein>
<keyword evidence="2" id="KW-1185">Reference proteome</keyword>
<evidence type="ECO:0000313" key="1">
    <source>
        <dbReference type="EMBL" id="MBP3954110.1"/>
    </source>
</evidence>
<reference evidence="1 2" key="1">
    <citation type="submission" date="2021-04" db="EMBL/GenBank/DDBJ databases">
        <authorList>
            <person name="Ivanova A."/>
        </authorList>
    </citation>
    <scope>NUCLEOTIDE SEQUENCE [LARGE SCALE GENOMIC DNA]</scope>
    <source>
        <strain evidence="1 2">G18</strain>
    </source>
</reference>